<keyword evidence="3" id="KW-1185">Reference proteome</keyword>
<sequence length="168" mass="19529">MTLILETQRLLLKPILKSGLNTLHAILIDSYVRRYLCDDKIFPLEQVEEMVSVSQNNFAKKRYGLWFIETKNEQKIIGFAGLWNFFEEVQPQLVYALLPEAIKQGYATEAATKILEYSFDELNYQYLVASCDRPNLESQKLAERIGMIKVDEKIINGNPLVFFRIEKS</sequence>
<dbReference type="RefSeq" id="WP_190958457.1">
    <property type="nucleotide sequence ID" value="NZ_JACJTU010000039.1"/>
</dbReference>
<dbReference type="PANTHER" id="PTHR43792">
    <property type="entry name" value="GNAT FAMILY, PUTATIVE (AFU_ORTHOLOGUE AFUA_3G00765)-RELATED-RELATED"/>
    <property type="match status" value="1"/>
</dbReference>
<dbReference type="EMBL" id="JACJTU010000039">
    <property type="protein sequence ID" value="MBD2737889.1"/>
    <property type="molecule type" value="Genomic_DNA"/>
</dbReference>
<dbReference type="PANTHER" id="PTHR43792:SF1">
    <property type="entry name" value="N-ACETYLTRANSFERASE DOMAIN-CONTAINING PROTEIN"/>
    <property type="match status" value="1"/>
</dbReference>
<dbReference type="InterPro" id="IPR051531">
    <property type="entry name" value="N-acetyltransferase"/>
</dbReference>
<accession>A0ABR8KGM8</accession>
<protein>
    <submittedName>
        <fullName evidence="2">GNAT family N-acetyltransferase</fullName>
    </submittedName>
</protein>
<dbReference type="Proteomes" id="UP000637383">
    <property type="component" value="Unassembled WGS sequence"/>
</dbReference>
<dbReference type="InterPro" id="IPR000182">
    <property type="entry name" value="GNAT_dom"/>
</dbReference>
<feature type="domain" description="N-acetyltransferase" evidence="1">
    <location>
        <begin position="9"/>
        <end position="147"/>
    </location>
</feature>
<dbReference type="SUPFAM" id="SSF55729">
    <property type="entry name" value="Acyl-CoA N-acyltransferases (Nat)"/>
    <property type="match status" value="1"/>
</dbReference>
<organism evidence="2 3">
    <name type="scientific">Nostoc paludosum FACHB-159</name>
    <dbReference type="NCBI Taxonomy" id="2692908"/>
    <lineage>
        <taxon>Bacteria</taxon>
        <taxon>Bacillati</taxon>
        <taxon>Cyanobacteriota</taxon>
        <taxon>Cyanophyceae</taxon>
        <taxon>Nostocales</taxon>
        <taxon>Nostocaceae</taxon>
        <taxon>Nostoc</taxon>
    </lineage>
</organism>
<comment type="caution">
    <text evidence="2">The sequence shown here is derived from an EMBL/GenBank/DDBJ whole genome shotgun (WGS) entry which is preliminary data.</text>
</comment>
<reference evidence="2 3" key="1">
    <citation type="journal article" date="2020" name="ISME J.">
        <title>Comparative genomics reveals insights into cyanobacterial evolution and habitat adaptation.</title>
        <authorList>
            <person name="Chen M.Y."/>
            <person name="Teng W.K."/>
            <person name="Zhao L."/>
            <person name="Hu C.X."/>
            <person name="Zhou Y.K."/>
            <person name="Han B.P."/>
            <person name="Song L.R."/>
            <person name="Shu W.S."/>
        </authorList>
    </citation>
    <scope>NUCLEOTIDE SEQUENCE [LARGE SCALE GENOMIC DNA]</scope>
    <source>
        <strain evidence="2 3">FACHB-159</strain>
    </source>
</reference>
<evidence type="ECO:0000313" key="2">
    <source>
        <dbReference type="EMBL" id="MBD2737889.1"/>
    </source>
</evidence>
<proteinExistence type="predicted"/>
<dbReference type="Gene3D" id="3.40.630.30">
    <property type="match status" value="1"/>
</dbReference>
<dbReference type="InterPro" id="IPR016181">
    <property type="entry name" value="Acyl_CoA_acyltransferase"/>
</dbReference>
<evidence type="ECO:0000313" key="3">
    <source>
        <dbReference type="Proteomes" id="UP000637383"/>
    </source>
</evidence>
<dbReference type="Pfam" id="PF13302">
    <property type="entry name" value="Acetyltransf_3"/>
    <property type="match status" value="1"/>
</dbReference>
<name>A0ABR8KGM8_9NOSO</name>
<evidence type="ECO:0000259" key="1">
    <source>
        <dbReference type="Pfam" id="PF13302"/>
    </source>
</evidence>
<gene>
    <name evidence="2" type="ORF">H6H03_29055</name>
</gene>